<dbReference type="Proteomes" id="UP000053681">
    <property type="component" value="Unassembled WGS sequence"/>
</dbReference>
<proteinExistence type="predicted"/>
<dbReference type="Pfam" id="PF05119">
    <property type="entry name" value="Terminase_4"/>
    <property type="match status" value="1"/>
</dbReference>
<dbReference type="RefSeq" id="WP_061785156.1">
    <property type="nucleotide sequence ID" value="NZ_KQ758633.1"/>
</dbReference>
<reference evidence="1 2" key="1">
    <citation type="submission" date="2015-11" db="EMBL/GenBank/DDBJ databases">
        <title>Bacillus caseinolyticus sp nov.</title>
        <authorList>
            <person name="Dastager S.G."/>
            <person name="Mawlankar R."/>
        </authorList>
    </citation>
    <scope>NUCLEOTIDE SEQUENCE [LARGE SCALE GENOMIC DNA]</scope>
    <source>
        <strain evidence="1 2">SGD-V-76</strain>
    </source>
</reference>
<dbReference type="EMBL" id="LNQP01000013">
    <property type="protein sequence ID" value="KSU88916.1"/>
    <property type="molecule type" value="Genomic_DNA"/>
</dbReference>
<comment type="caution">
    <text evidence="1">The sequence shown here is derived from an EMBL/GenBank/DDBJ whole genome shotgun (WGS) entry which is preliminary data.</text>
</comment>
<accession>A0A0V8JPE3</accession>
<evidence type="ECO:0000313" key="2">
    <source>
        <dbReference type="Proteomes" id="UP000053681"/>
    </source>
</evidence>
<name>A0A0V8JPE3_9BACI</name>
<sequence>MGKTTIRKSLLEQLENRGFSGEVYRDLVNDYMNLWDNKNALQKDIKERGVVFKDRSSVGVEMYKNNPSVKDQLAVNKQMLQILKDLSLNIPVEDDEDEDDLT</sequence>
<gene>
    <name evidence="1" type="ORF">AS180_05300</name>
</gene>
<evidence type="ECO:0000313" key="1">
    <source>
        <dbReference type="EMBL" id="KSU88916.1"/>
    </source>
</evidence>
<keyword evidence="2" id="KW-1185">Reference proteome</keyword>
<dbReference type="AlphaFoldDB" id="A0A0V8JPE3"/>
<protein>
    <submittedName>
        <fullName evidence="1">Uncharacterized protein</fullName>
    </submittedName>
</protein>
<organism evidence="1 2">
    <name type="scientific">Priestia veravalensis</name>
    <dbReference type="NCBI Taxonomy" id="1414648"/>
    <lineage>
        <taxon>Bacteria</taxon>
        <taxon>Bacillati</taxon>
        <taxon>Bacillota</taxon>
        <taxon>Bacilli</taxon>
        <taxon>Bacillales</taxon>
        <taxon>Bacillaceae</taxon>
        <taxon>Priestia</taxon>
    </lineage>
</organism>
<dbReference type="InterPro" id="IPR006448">
    <property type="entry name" value="Phage_term_ssu_P27"/>
</dbReference>